<protein>
    <recommendedName>
        <fullName evidence="3">N-acetyltransferase domain-containing protein</fullName>
    </recommendedName>
</protein>
<sequence>MFLTTYDVMKKEKGIKVPRTLGARWIEPHELDELYKFMEKIRNEMGDNKNFALEPQDTIFIPYEMGGKILGLFDEEGKIVGERYITLIDHGKSDLLIDASIDARPDEVLYLKSTVIDTDYTGNSLQYKTLIYAIDYLKKHNMTKFMSTISPYNVFSLNSAIKGNFKIRALKKKYPTEEHPNGLWRCILYLDTESEEKYDTDYIYVNRKDVNRQVELLEDDYVGIILSDDKEEIGYAKILK</sequence>
<comment type="caution">
    <text evidence="1">The sequence shown here is derived from an EMBL/GenBank/DDBJ whole genome shotgun (WGS) entry which is preliminary data.</text>
</comment>
<gene>
    <name evidence="1" type="ORF">J2Z71_000689</name>
</gene>
<accession>A0ABS4KBK3</accession>
<reference evidence="1 2" key="1">
    <citation type="submission" date="2021-03" db="EMBL/GenBank/DDBJ databases">
        <title>Genomic Encyclopedia of Type Strains, Phase IV (KMG-IV): sequencing the most valuable type-strain genomes for metagenomic binning, comparative biology and taxonomic classification.</title>
        <authorList>
            <person name="Goeker M."/>
        </authorList>
    </citation>
    <scope>NUCLEOTIDE SEQUENCE [LARGE SCALE GENOMIC DNA]</scope>
    <source>
        <strain evidence="1 2">DSM 27563</strain>
    </source>
</reference>
<name>A0ABS4KBK3_9FIRM</name>
<dbReference type="RefSeq" id="WP_210060461.1">
    <property type="nucleotide sequence ID" value="NZ_JAGGLJ010000005.1"/>
</dbReference>
<dbReference type="InterPro" id="IPR016181">
    <property type="entry name" value="Acyl_CoA_acyltransferase"/>
</dbReference>
<evidence type="ECO:0000313" key="2">
    <source>
        <dbReference type="Proteomes" id="UP001519306"/>
    </source>
</evidence>
<evidence type="ECO:0000313" key="1">
    <source>
        <dbReference type="EMBL" id="MBP2025164.1"/>
    </source>
</evidence>
<dbReference type="SUPFAM" id="SSF55729">
    <property type="entry name" value="Acyl-CoA N-acyltransferases (Nat)"/>
    <property type="match status" value="1"/>
</dbReference>
<organism evidence="1 2">
    <name type="scientific">Peptoniphilus stercorisuis</name>
    <dbReference type="NCBI Taxonomy" id="1436965"/>
    <lineage>
        <taxon>Bacteria</taxon>
        <taxon>Bacillati</taxon>
        <taxon>Bacillota</taxon>
        <taxon>Tissierellia</taxon>
        <taxon>Tissierellales</taxon>
        <taxon>Peptoniphilaceae</taxon>
        <taxon>Peptoniphilus</taxon>
    </lineage>
</organism>
<keyword evidence="2" id="KW-1185">Reference proteome</keyword>
<proteinExistence type="predicted"/>
<dbReference type="EMBL" id="JAGGLJ010000005">
    <property type="protein sequence ID" value="MBP2025164.1"/>
    <property type="molecule type" value="Genomic_DNA"/>
</dbReference>
<dbReference type="Proteomes" id="UP001519306">
    <property type="component" value="Unassembled WGS sequence"/>
</dbReference>
<evidence type="ECO:0008006" key="3">
    <source>
        <dbReference type="Google" id="ProtNLM"/>
    </source>
</evidence>